<dbReference type="PANTHER" id="PTHR43637">
    <property type="entry name" value="UPF0273 PROTEIN TM_0370"/>
    <property type="match status" value="1"/>
</dbReference>
<proteinExistence type="predicted"/>
<dbReference type="PRINTS" id="PR01874">
    <property type="entry name" value="DNAREPAIRADA"/>
</dbReference>
<accession>A0A3R9QPI4</accession>
<evidence type="ECO:0000313" key="4">
    <source>
        <dbReference type="EMBL" id="RSN66985.1"/>
    </source>
</evidence>
<protein>
    <submittedName>
        <fullName evidence="4">KaiC domain-containing protein</fullName>
    </submittedName>
</protein>
<reference evidence="4 5" key="1">
    <citation type="submission" date="2018-10" db="EMBL/GenBank/DDBJ databases">
        <title>Co-occurring genomic capacity for anaerobic methane metabolism and dissimilatory sulfite reduction discovered in the Korarchaeota.</title>
        <authorList>
            <person name="Mckay L.J."/>
            <person name="Dlakic M."/>
            <person name="Fields M.W."/>
            <person name="Delmont T.O."/>
            <person name="Eren A.M."/>
            <person name="Jay Z.J."/>
            <person name="Klingelsmith K.B."/>
            <person name="Rusch D.B."/>
            <person name="Inskeep W.P."/>
        </authorList>
    </citation>
    <scope>NUCLEOTIDE SEQUENCE [LARGE SCALE GENOMIC DNA]</scope>
    <source>
        <strain evidence="4 5">WS</strain>
    </source>
</reference>
<evidence type="ECO:0000256" key="1">
    <source>
        <dbReference type="ARBA" id="ARBA00022741"/>
    </source>
</evidence>
<gene>
    <name evidence="4" type="ORF">D9Q81_09540</name>
</gene>
<dbReference type="PANTHER" id="PTHR43637:SF2">
    <property type="entry name" value="PROTEIN GVPD 1"/>
    <property type="match status" value="1"/>
</dbReference>
<dbReference type="Pfam" id="PF06745">
    <property type="entry name" value="ATPase"/>
    <property type="match status" value="1"/>
</dbReference>
<sequence>MDRLSTGIRKLDEMLEGGIPRGFLVAITGEPGTGKSILCQHFAWQGYEEGDKVIYVTTEESRNSILEQAELLGMDIRKGVEEGKVIVIDALLATDEWSLTSLDPEALVQKVIDAKKKLGYGRARLIIDSLSAFWLDKPAMARKYSYYIKKVFSKWDFTILATSQYAISTSEAFGFGIEHIADGIIRFRRSVKGGRLRRFLMIEKMRQTNHDLRMYEIEIIPGKGMEIIGPAEFSKEDYALPKKVMERIAEARRKSESEVP</sequence>
<dbReference type="AlphaFoldDB" id="A0A3R9QPI4"/>
<dbReference type="SMART" id="SM00382">
    <property type="entry name" value="AAA"/>
    <property type="match status" value="1"/>
</dbReference>
<dbReference type="InterPro" id="IPR010624">
    <property type="entry name" value="KaiC_dom"/>
</dbReference>
<comment type="caution">
    <text evidence="4">The sequence shown here is derived from an EMBL/GenBank/DDBJ whole genome shotgun (WGS) entry which is preliminary data.</text>
</comment>
<dbReference type="SUPFAM" id="SSF52540">
    <property type="entry name" value="P-loop containing nucleoside triphosphate hydrolases"/>
    <property type="match status" value="1"/>
</dbReference>
<dbReference type="Gene3D" id="3.40.50.300">
    <property type="entry name" value="P-loop containing nucleotide triphosphate hydrolases"/>
    <property type="match status" value="1"/>
</dbReference>
<dbReference type="NCBIfam" id="TIGR03881">
    <property type="entry name" value="KaiC_arch_4"/>
    <property type="match status" value="1"/>
</dbReference>
<evidence type="ECO:0000313" key="5">
    <source>
        <dbReference type="Proteomes" id="UP000278149"/>
    </source>
</evidence>
<name>A0A3R9QPI4_9CREN</name>
<dbReference type="GO" id="GO:0005524">
    <property type="term" value="F:ATP binding"/>
    <property type="evidence" value="ECO:0007669"/>
    <property type="project" value="UniProtKB-KW"/>
</dbReference>
<evidence type="ECO:0000256" key="2">
    <source>
        <dbReference type="ARBA" id="ARBA00022840"/>
    </source>
</evidence>
<dbReference type="InterPro" id="IPR014774">
    <property type="entry name" value="KaiC-like_dom"/>
</dbReference>
<dbReference type="InterPro" id="IPR022443">
    <property type="entry name" value="KaiC-rel"/>
</dbReference>
<dbReference type="RefSeq" id="WP_125743099.1">
    <property type="nucleotide sequence ID" value="NZ_RCOR01000051.1"/>
</dbReference>
<keyword evidence="1" id="KW-0547">Nucleotide-binding</keyword>
<organism evidence="4 5">
    <name type="scientific">Candidatus Korarchaeum cryptofilum</name>
    <dbReference type="NCBI Taxonomy" id="498846"/>
    <lineage>
        <taxon>Archaea</taxon>
        <taxon>Thermoproteota</taxon>
        <taxon>Candidatus Korarchaeia</taxon>
        <taxon>Candidatus Korarchaeales</taxon>
        <taxon>Candidatus Korarchaeaceae</taxon>
        <taxon>Candidatus Korarchaeum</taxon>
    </lineage>
</organism>
<dbReference type="Proteomes" id="UP000278149">
    <property type="component" value="Unassembled WGS sequence"/>
</dbReference>
<dbReference type="EMBL" id="RCOR01000051">
    <property type="protein sequence ID" value="RSN66985.1"/>
    <property type="molecule type" value="Genomic_DNA"/>
</dbReference>
<evidence type="ECO:0000259" key="3">
    <source>
        <dbReference type="PROSITE" id="PS51146"/>
    </source>
</evidence>
<dbReference type="InterPro" id="IPR003593">
    <property type="entry name" value="AAA+_ATPase"/>
</dbReference>
<dbReference type="InterPro" id="IPR027417">
    <property type="entry name" value="P-loop_NTPase"/>
</dbReference>
<feature type="domain" description="KaiC" evidence="3">
    <location>
        <begin position="2"/>
        <end position="242"/>
    </location>
</feature>
<dbReference type="PROSITE" id="PS51146">
    <property type="entry name" value="KAIC"/>
    <property type="match status" value="1"/>
</dbReference>
<keyword evidence="2" id="KW-0067">ATP-binding</keyword>